<dbReference type="KEGG" id="fcy:FRACYDRAFT_269087"/>
<proteinExistence type="predicted"/>
<keyword evidence="3" id="KW-1185">Reference proteome</keyword>
<evidence type="ECO:0000313" key="3">
    <source>
        <dbReference type="Proteomes" id="UP000095751"/>
    </source>
</evidence>
<accession>A0A1E7FF05</accession>
<evidence type="ECO:0000313" key="2">
    <source>
        <dbReference type="EMBL" id="OEU16727.1"/>
    </source>
</evidence>
<protein>
    <submittedName>
        <fullName evidence="2">Uncharacterized protein</fullName>
    </submittedName>
</protein>
<organism evidence="2 3">
    <name type="scientific">Fragilariopsis cylindrus CCMP1102</name>
    <dbReference type="NCBI Taxonomy" id="635003"/>
    <lineage>
        <taxon>Eukaryota</taxon>
        <taxon>Sar</taxon>
        <taxon>Stramenopiles</taxon>
        <taxon>Ochrophyta</taxon>
        <taxon>Bacillariophyta</taxon>
        <taxon>Bacillariophyceae</taxon>
        <taxon>Bacillariophycidae</taxon>
        <taxon>Bacillariales</taxon>
        <taxon>Bacillariaceae</taxon>
        <taxon>Fragilariopsis</taxon>
    </lineage>
</organism>
<feature type="region of interest" description="Disordered" evidence="1">
    <location>
        <begin position="282"/>
        <end position="302"/>
    </location>
</feature>
<dbReference type="OrthoDB" id="10640211at2759"/>
<evidence type="ECO:0000256" key="1">
    <source>
        <dbReference type="SAM" id="MobiDB-lite"/>
    </source>
</evidence>
<dbReference type="AlphaFoldDB" id="A0A1E7FF05"/>
<reference evidence="2 3" key="1">
    <citation type="submission" date="2016-09" db="EMBL/GenBank/DDBJ databases">
        <title>Extensive genetic diversity and differential bi-allelic expression allows diatom success in the polar Southern Ocean.</title>
        <authorList>
            <consortium name="DOE Joint Genome Institute"/>
            <person name="Mock T."/>
            <person name="Otillar R.P."/>
            <person name="Strauss J."/>
            <person name="Dupont C."/>
            <person name="Frickenhaus S."/>
            <person name="Maumus F."/>
            <person name="Mcmullan M."/>
            <person name="Sanges R."/>
            <person name="Schmutz J."/>
            <person name="Toseland A."/>
            <person name="Valas R."/>
            <person name="Veluchamy A."/>
            <person name="Ward B.J."/>
            <person name="Allen A."/>
            <person name="Barry K."/>
            <person name="Falciatore A."/>
            <person name="Ferrante M."/>
            <person name="Fortunato A.E."/>
            <person name="Gloeckner G."/>
            <person name="Gruber A."/>
            <person name="Hipkin R."/>
            <person name="Janech M."/>
            <person name="Kroth P."/>
            <person name="Leese F."/>
            <person name="Lindquist E."/>
            <person name="Lyon B.R."/>
            <person name="Martin J."/>
            <person name="Mayer C."/>
            <person name="Parker M."/>
            <person name="Quesneville H."/>
            <person name="Raymond J."/>
            <person name="Uhlig C."/>
            <person name="Valentin K.U."/>
            <person name="Worden A.Z."/>
            <person name="Armbrust E.V."/>
            <person name="Bowler C."/>
            <person name="Green B."/>
            <person name="Moulton V."/>
            <person name="Van Oosterhout C."/>
            <person name="Grigoriev I."/>
        </authorList>
    </citation>
    <scope>NUCLEOTIDE SEQUENCE [LARGE SCALE GENOMIC DNA]</scope>
    <source>
        <strain evidence="2 3">CCMP1102</strain>
    </source>
</reference>
<dbReference type="Proteomes" id="UP000095751">
    <property type="component" value="Unassembled WGS sequence"/>
</dbReference>
<sequence length="487" mass="53828">MTATTLDDSMIRLQSIKSNKHLYNKSKIAEAEALADEALRMAGEAKLAAARLAEVKKTLSMFSRKLEKVERTVQREVYKPKSIVIQPIVRKEPVVVVEAPVKVEEPVVVETPVVEAVKKETVVEAPEVVVEAKEVLTKKQEPVEETAAVVEKPVNETVVVEEAVEEPTMEDAPTFVAGASQPDPFEDNHSTFVARASQPDPFEDNHYFVDNRVVKVAETGNQKVSRDAPAESQKDFIEGALDSFGVDKMCGVDDDALGYNVPDIVVPAHFKQFEPALAPITQTKQPTSRSSPQAPLTPNACPFEQNSAYHAASAPMVMQQVQNQSMQQVQNQSQFVVEDNDKDIIEDFLDSLGVDKMCGVDDGTLGFTDRPELPPPPPPTPPPVFENPTRVAYKELNTEESLHSVSWKDKLAAQERKQRNLEPKTFQRAPVNGDFADPFGVDHDDLVFCGKLADLCEPPEFDDYEEYVVQQQNAAAPSTKNVSFKSE</sequence>
<gene>
    <name evidence="2" type="ORF">FRACYDRAFT_269087</name>
</gene>
<feature type="compositionally biased region" description="Polar residues" evidence="1">
    <location>
        <begin position="282"/>
        <end position="296"/>
    </location>
</feature>
<dbReference type="EMBL" id="KV784358">
    <property type="protein sequence ID" value="OEU16727.1"/>
    <property type="molecule type" value="Genomic_DNA"/>
</dbReference>
<name>A0A1E7FF05_9STRA</name>
<dbReference type="InParanoid" id="A0A1E7FF05"/>